<dbReference type="AlphaFoldDB" id="A0A4U1MDL1"/>
<feature type="domain" description="Thiolase C-terminal" evidence="9">
    <location>
        <begin position="270"/>
        <end position="390"/>
    </location>
</feature>
<reference evidence="10 11" key="1">
    <citation type="submission" date="2019-04" db="EMBL/GenBank/DDBJ databases">
        <title>Genome sequence of Bacillus hwajinpoensis strain Y2.</title>
        <authorList>
            <person name="Fair J.L."/>
            <person name="Maclea K.S."/>
        </authorList>
    </citation>
    <scope>NUCLEOTIDE SEQUENCE [LARGE SCALE GENOMIC DNA]</scope>
    <source>
        <strain evidence="10 11">Y2</strain>
    </source>
</reference>
<dbReference type="Pfam" id="PF00108">
    <property type="entry name" value="Thiolase_N"/>
    <property type="match status" value="1"/>
</dbReference>
<comment type="similarity">
    <text evidence="1 7">Belongs to the thiolase-like superfamily. Thiolase family.</text>
</comment>
<dbReference type="InterPro" id="IPR020613">
    <property type="entry name" value="Thiolase_CS"/>
</dbReference>
<feature type="active site" description="Proton acceptor" evidence="6">
    <location>
        <position position="378"/>
    </location>
</feature>
<dbReference type="InterPro" id="IPR020615">
    <property type="entry name" value="Thiolase_acyl_enz_int_AS"/>
</dbReference>
<dbReference type="NCBIfam" id="TIGR01930">
    <property type="entry name" value="AcCoA-C-Actrans"/>
    <property type="match status" value="1"/>
</dbReference>
<sequence>MKDVFILEGARTPFGTFGGSLKDVSPTDLGIVASKEALRKSGVEASEIDLSVIGNVIHSTSNASYLARHIALGAGVPIESPALTVNRLCGSGMQSLISAAQSIMMNEGRTALAGGADNMSLSPYALRGSRFGAKTGAPKIDDMLMATLTDEYTGFGMGITGENLAEKYNISREDQDQFAAESQQKAAQAREQGIFAEEIASVEVNSPKGVNHISIDEHIREGTTVDKLASLKPAFRKDGTVTGGNASGINDGAAAVVLAGEDYVSSNSCAPLARIVSWGIAGVDPSIMGIGPVPAIKKALQKANMTLQEMDLIEVNEAFAAQYLAVEKALELDRSKVNVNGGAIALGHPVGASGTRVLYTLIKELKRRNGKHGVASLCIGGGQGIAMVVEVL</sequence>
<evidence type="ECO:0000256" key="1">
    <source>
        <dbReference type="ARBA" id="ARBA00010982"/>
    </source>
</evidence>
<protein>
    <recommendedName>
        <fullName evidence="2">acetyl-CoA C-acetyltransferase</fullName>
        <ecNumber evidence="2">2.3.1.9</ecNumber>
    </recommendedName>
    <alternativeName>
        <fullName evidence="5">Acetoacetyl-CoA thiolase</fullName>
    </alternativeName>
</protein>
<evidence type="ECO:0000259" key="8">
    <source>
        <dbReference type="Pfam" id="PF00108"/>
    </source>
</evidence>
<dbReference type="RefSeq" id="WP_136948260.1">
    <property type="nucleotide sequence ID" value="NZ_SWFM01000005.1"/>
</dbReference>
<organism evidence="10 11">
    <name type="scientific">Guptibacillus hwajinpoensis</name>
    <dbReference type="NCBI Taxonomy" id="208199"/>
    <lineage>
        <taxon>Bacteria</taxon>
        <taxon>Bacillati</taxon>
        <taxon>Bacillota</taxon>
        <taxon>Bacilli</taxon>
        <taxon>Bacillales</taxon>
        <taxon>Guptibacillaceae</taxon>
        <taxon>Guptibacillus</taxon>
    </lineage>
</organism>
<dbReference type="PIRSF" id="PIRSF000429">
    <property type="entry name" value="Ac-CoA_Ac_transf"/>
    <property type="match status" value="1"/>
</dbReference>
<feature type="domain" description="Thiolase N-terminal" evidence="8">
    <location>
        <begin position="4"/>
        <end position="261"/>
    </location>
</feature>
<dbReference type="GO" id="GO:0003985">
    <property type="term" value="F:acetyl-CoA C-acetyltransferase activity"/>
    <property type="evidence" value="ECO:0007669"/>
    <property type="project" value="UniProtKB-EC"/>
</dbReference>
<name>A0A4U1MDL1_9BACL</name>
<evidence type="ECO:0000256" key="3">
    <source>
        <dbReference type="ARBA" id="ARBA00022679"/>
    </source>
</evidence>
<dbReference type="InterPro" id="IPR020617">
    <property type="entry name" value="Thiolase_C"/>
</dbReference>
<comment type="caution">
    <text evidence="10">The sequence shown here is derived from an EMBL/GenBank/DDBJ whole genome shotgun (WGS) entry which is preliminary data.</text>
</comment>
<evidence type="ECO:0000259" key="9">
    <source>
        <dbReference type="Pfam" id="PF02803"/>
    </source>
</evidence>
<dbReference type="SUPFAM" id="SSF53901">
    <property type="entry name" value="Thiolase-like"/>
    <property type="match status" value="2"/>
</dbReference>
<dbReference type="GO" id="GO:0006635">
    <property type="term" value="P:fatty acid beta-oxidation"/>
    <property type="evidence" value="ECO:0007669"/>
    <property type="project" value="TreeGrafter"/>
</dbReference>
<evidence type="ECO:0000313" key="11">
    <source>
        <dbReference type="Proteomes" id="UP000310541"/>
    </source>
</evidence>
<dbReference type="Proteomes" id="UP000310541">
    <property type="component" value="Unassembled WGS sequence"/>
</dbReference>
<evidence type="ECO:0000256" key="2">
    <source>
        <dbReference type="ARBA" id="ARBA00012705"/>
    </source>
</evidence>
<feature type="active site" description="Proton acceptor" evidence="6">
    <location>
        <position position="348"/>
    </location>
</feature>
<dbReference type="CDD" id="cd00751">
    <property type="entry name" value="thiolase"/>
    <property type="match status" value="1"/>
</dbReference>
<dbReference type="InterPro" id="IPR002155">
    <property type="entry name" value="Thiolase"/>
</dbReference>
<dbReference type="PROSITE" id="PS00099">
    <property type="entry name" value="THIOLASE_3"/>
    <property type="match status" value="1"/>
</dbReference>
<dbReference type="EC" id="2.3.1.9" evidence="2"/>
<evidence type="ECO:0000313" key="10">
    <source>
        <dbReference type="EMBL" id="TKD68817.1"/>
    </source>
</evidence>
<evidence type="ECO:0000256" key="4">
    <source>
        <dbReference type="ARBA" id="ARBA00023315"/>
    </source>
</evidence>
<dbReference type="EMBL" id="SWFM01000005">
    <property type="protein sequence ID" value="TKD68817.1"/>
    <property type="molecule type" value="Genomic_DNA"/>
</dbReference>
<dbReference type="Pfam" id="PF02803">
    <property type="entry name" value="Thiolase_C"/>
    <property type="match status" value="1"/>
</dbReference>
<evidence type="ECO:0000256" key="5">
    <source>
        <dbReference type="ARBA" id="ARBA00030755"/>
    </source>
</evidence>
<dbReference type="InterPro" id="IPR020616">
    <property type="entry name" value="Thiolase_N"/>
</dbReference>
<feature type="active site" description="Acyl-thioester intermediate" evidence="6">
    <location>
        <position position="89"/>
    </location>
</feature>
<proteinExistence type="inferred from homology"/>
<dbReference type="InterPro" id="IPR020610">
    <property type="entry name" value="Thiolase_AS"/>
</dbReference>
<dbReference type="PANTHER" id="PTHR18919:SF107">
    <property type="entry name" value="ACETYL-COA ACETYLTRANSFERASE, CYTOSOLIC"/>
    <property type="match status" value="1"/>
</dbReference>
<dbReference type="FunFam" id="3.40.47.10:FF:000010">
    <property type="entry name" value="Acetyl-CoA acetyltransferase (Thiolase)"/>
    <property type="match status" value="1"/>
</dbReference>
<dbReference type="PANTHER" id="PTHR18919">
    <property type="entry name" value="ACETYL-COA C-ACYLTRANSFERASE"/>
    <property type="match status" value="1"/>
</dbReference>
<dbReference type="PROSITE" id="PS00098">
    <property type="entry name" value="THIOLASE_1"/>
    <property type="match status" value="1"/>
</dbReference>
<accession>A0A4U1MDL1</accession>
<dbReference type="InterPro" id="IPR016039">
    <property type="entry name" value="Thiolase-like"/>
</dbReference>
<keyword evidence="4 7" id="KW-0012">Acyltransferase</keyword>
<dbReference type="PROSITE" id="PS00737">
    <property type="entry name" value="THIOLASE_2"/>
    <property type="match status" value="1"/>
</dbReference>
<keyword evidence="3 7" id="KW-0808">Transferase</keyword>
<gene>
    <name evidence="10" type="ORF">FBF83_16600</name>
</gene>
<dbReference type="OrthoDB" id="9764892at2"/>
<dbReference type="Gene3D" id="3.40.47.10">
    <property type="match status" value="2"/>
</dbReference>
<evidence type="ECO:0000256" key="7">
    <source>
        <dbReference type="RuleBase" id="RU003557"/>
    </source>
</evidence>
<evidence type="ECO:0000256" key="6">
    <source>
        <dbReference type="PIRSR" id="PIRSR000429-1"/>
    </source>
</evidence>